<dbReference type="PROSITE" id="PS50181">
    <property type="entry name" value="FBOX"/>
    <property type="match status" value="1"/>
</dbReference>
<name>A0AAD2HZ52_9AGAR</name>
<proteinExistence type="predicted"/>
<evidence type="ECO:0000313" key="3">
    <source>
        <dbReference type="Proteomes" id="UP001295794"/>
    </source>
</evidence>
<dbReference type="InterPro" id="IPR001810">
    <property type="entry name" value="F-box_dom"/>
</dbReference>
<dbReference type="SUPFAM" id="SSF81383">
    <property type="entry name" value="F-box domain"/>
    <property type="match status" value="1"/>
</dbReference>
<sequence length="437" mass="48264">MGLQLLDCPLELILQILSRCDIASVLALGETCRYLHDIGSDASVWLAQAQNLQHRNIIESGGEGDGDLRALSGAELKQRIQRLVLGPESWSPPSAQPRVAGESADTFQPRIGRRIVLHPSVRNGPGILTRENAAVLTPSGRFALFRNWYRLECWEVSTDRLVWLYDAEHGPLGEIESGKVLAFAVDELGGADAGTLRILQCVQTFAAQRENHLEVLEIDTQSWTHTILFSWRVPDTADDNPFHRPFLVGDIAVVGSSTVFGDAIVLICDCKSGSRSSYILPEVGVRSSYILLEGTHPLWSVIPKFLVFKVYQALPRNGGDKSESEALYVYETSHLLNGNGIQDLTLMSPVAYHVIPQLVSTSIDQLSVHPDPLRAARFRVWVHASGQSESAPSYLRRYTLDLSAAGGHSVALHHVLGTLRHLRRVWRPQTQGVGPWN</sequence>
<dbReference type="Proteomes" id="UP001295794">
    <property type="component" value="Unassembled WGS sequence"/>
</dbReference>
<protein>
    <recommendedName>
        <fullName evidence="1">F-box domain-containing protein</fullName>
    </recommendedName>
</protein>
<organism evidence="2 3">
    <name type="scientific">Mycena citricolor</name>
    <dbReference type="NCBI Taxonomy" id="2018698"/>
    <lineage>
        <taxon>Eukaryota</taxon>
        <taxon>Fungi</taxon>
        <taxon>Dikarya</taxon>
        <taxon>Basidiomycota</taxon>
        <taxon>Agaricomycotina</taxon>
        <taxon>Agaricomycetes</taxon>
        <taxon>Agaricomycetidae</taxon>
        <taxon>Agaricales</taxon>
        <taxon>Marasmiineae</taxon>
        <taxon>Mycenaceae</taxon>
        <taxon>Mycena</taxon>
    </lineage>
</organism>
<evidence type="ECO:0000259" key="1">
    <source>
        <dbReference type="PROSITE" id="PS50181"/>
    </source>
</evidence>
<dbReference type="Gene3D" id="1.20.1280.50">
    <property type="match status" value="1"/>
</dbReference>
<dbReference type="EMBL" id="CAVNYO010000481">
    <property type="protein sequence ID" value="CAK5284909.1"/>
    <property type="molecule type" value="Genomic_DNA"/>
</dbReference>
<feature type="domain" description="F-box" evidence="1">
    <location>
        <begin position="2"/>
        <end position="48"/>
    </location>
</feature>
<keyword evidence="3" id="KW-1185">Reference proteome</keyword>
<accession>A0AAD2HZ52</accession>
<gene>
    <name evidence="2" type="ORF">MYCIT1_LOCUS38432</name>
</gene>
<dbReference type="InterPro" id="IPR036047">
    <property type="entry name" value="F-box-like_dom_sf"/>
</dbReference>
<evidence type="ECO:0000313" key="2">
    <source>
        <dbReference type="EMBL" id="CAK5284909.1"/>
    </source>
</evidence>
<dbReference type="AlphaFoldDB" id="A0AAD2HZ52"/>
<dbReference type="Pfam" id="PF12937">
    <property type="entry name" value="F-box-like"/>
    <property type="match status" value="1"/>
</dbReference>
<reference evidence="2" key="1">
    <citation type="submission" date="2023-11" db="EMBL/GenBank/DDBJ databases">
        <authorList>
            <person name="De Vega J J."/>
            <person name="De Vega J J."/>
        </authorList>
    </citation>
    <scope>NUCLEOTIDE SEQUENCE</scope>
</reference>
<comment type="caution">
    <text evidence="2">The sequence shown here is derived from an EMBL/GenBank/DDBJ whole genome shotgun (WGS) entry which is preliminary data.</text>
</comment>